<name>A0AA38LBZ0_TAXCH</name>
<gene>
    <name evidence="1" type="ORF">KI387_021242</name>
</gene>
<accession>A0AA38LBZ0</accession>
<comment type="caution">
    <text evidence="1">The sequence shown here is derived from an EMBL/GenBank/DDBJ whole genome shotgun (WGS) entry which is preliminary data.</text>
</comment>
<organism evidence="1 2">
    <name type="scientific">Taxus chinensis</name>
    <name type="common">Chinese yew</name>
    <name type="synonym">Taxus wallichiana var. chinensis</name>
    <dbReference type="NCBI Taxonomy" id="29808"/>
    <lineage>
        <taxon>Eukaryota</taxon>
        <taxon>Viridiplantae</taxon>
        <taxon>Streptophyta</taxon>
        <taxon>Embryophyta</taxon>
        <taxon>Tracheophyta</taxon>
        <taxon>Spermatophyta</taxon>
        <taxon>Pinopsida</taxon>
        <taxon>Pinidae</taxon>
        <taxon>Conifers II</taxon>
        <taxon>Cupressales</taxon>
        <taxon>Taxaceae</taxon>
        <taxon>Taxus</taxon>
    </lineage>
</organism>
<proteinExistence type="predicted"/>
<dbReference type="EMBL" id="JAHRHJ020000004">
    <property type="protein sequence ID" value="KAH9319473.1"/>
    <property type="molecule type" value="Genomic_DNA"/>
</dbReference>
<keyword evidence="2" id="KW-1185">Reference proteome</keyword>
<evidence type="ECO:0000313" key="1">
    <source>
        <dbReference type="EMBL" id="KAH9319473.1"/>
    </source>
</evidence>
<protein>
    <submittedName>
        <fullName evidence="1">Uncharacterized protein</fullName>
    </submittedName>
</protein>
<evidence type="ECO:0000313" key="2">
    <source>
        <dbReference type="Proteomes" id="UP000824469"/>
    </source>
</evidence>
<dbReference type="Proteomes" id="UP000824469">
    <property type="component" value="Unassembled WGS sequence"/>
</dbReference>
<sequence length="78" mass="8864">SGFSEVPTLSNVSGFPKVPTVSNVSGFSEVPTVSVHRVFKISGHPPRQCRVLPFFQHIQQVRNFRANSLSWRKKKRKE</sequence>
<reference evidence="1 2" key="1">
    <citation type="journal article" date="2021" name="Nat. Plants">
        <title>The Taxus genome provides insights into paclitaxel biosynthesis.</title>
        <authorList>
            <person name="Xiong X."/>
            <person name="Gou J."/>
            <person name="Liao Q."/>
            <person name="Li Y."/>
            <person name="Zhou Q."/>
            <person name="Bi G."/>
            <person name="Li C."/>
            <person name="Du R."/>
            <person name="Wang X."/>
            <person name="Sun T."/>
            <person name="Guo L."/>
            <person name="Liang H."/>
            <person name="Lu P."/>
            <person name="Wu Y."/>
            <person name="Zhang Z."/>
            <person name="Ro D.K."/>
            <person name="Shang Y."/>
            <person name="Huang S."/>
            <person name="Yan J."/>
        </authorList>
    </citation>
    <scope>NUCLEOTIDE SEQUENCE [LARGE SCALE GENOMIC DNA]</scope>
    <source>
        <strain evidence="1">Ta-2019</strain>
    </source>
</reference>
<feature type="non-terminal residue" evidence="1">
    <location>
        <position position="1"/>
    </location>
</feature>
<dbReference type="AlphaFoldDB" id="A0AA38LBZ0"/>